<dbReference type="PANTHER" id="PTHR43808:SF8">
    <property type="entry name" value="PEPTIDASE M20 DIMERISATION DOMAIN-CONTAINING PROTEIN"/>
    <property type="match status" value="1"/>
</dbReference>
<keyword evidence="3" id="KW-0479">Metal-binding</keyword>
<evidence type="ECO:0000256" key="1">
    <source>
        <dbReference type="ARBA" id="ARBA00001947"/>
    </source>
</evidence>
<dbReference type="GO" id="GO:0046872">
    <property type="term" value="F:metal ion binding"/>
    <property type="evidence" value="ECO:0007669"/>
    <property type="project" value="UniProtKB-KW"/>
</dbReference>
<protein>
    <recommendedName>
        <fullName evidence="6">Peptidase M20 dimerisation domain-containing protein</fullName>
    </recommendedName>
</protein>
<dbReference type="InterPro" id="IPR011650">
    <property type="entry name" value="Peptidase_M20_dimer"/>
</dbReference>
<sequence length="411" mass="42547">MLPSPGDSPVTDVIALTRQLVQTPSPVLDGDELAVAAVLQGALAEAGLPRAEVIALDPSRPNLLVTIDFGPGGSHLVLSGHIDTKPVGEAHWTVDPFAADVDGDRLYGLGSADMKGAVAAMVVAAGQVVAAGTVTAGRLTLLFTADEENGAVFGAKHLSEVLDLGADALVIGEPGGIHSDYDSLHLVSRGLGRFRITAHGIQGHSSLSAMLGRPNAGADLADALSALRRTASPAIPADADGLRDWAATVNPAMTFSGGWGYGVLPQSVSSTIEVRTLPGMTDVELLADLRAAIAPWLAESGAHVEIDFDNAPNHWIEGTQVAASDPLVVSLARATETAFGAALPLSVFPGTTDTSWFARDGLPCLPALGPGLLVRAHGADEWVSVDAVRRSVDLYRNLIEDFCPSPREDRA</sequence>
<accession>A0A2V1HQF1</accession>
<dbReference type="PANTHER" id="PTHR43808">
    <property type="entry name" value="ACETYLORNITHINE DEACETYLASE"/>
    <property type="match status" value="1"/>
</dbReference>
<dbReference type="Proteomes" id="UP000244893">
    <property type="component" value="Unassembled WGS sequence"/>
</dbReference>
<gene>
    <name evidence="7" type="ORF">DDQ50_12790</name>
</gene>
<dbReference type="SUPFAM" id="SSF53187">
    <property type="entry name" value="Zn-dependent exopeptidases"/>
    <property type="match status" value="1"/>
</dbReference>
<comment type="similarity">
    <text evidence="2">Belongs to the peptidase M20A family.</text>
</comment>
<dbReference type="Pfam" id="PF07687">
    <property type="entry name" value="M20_dimer"/>
    <property type="match status" value="1"/>
</dbReference>
<evidence type="ECO:0000256" key="2">
    <source>
        <dbReference type="ARBA" id="ARBA00006247"/>
    </source>
</evidence>
<name>A0A2V1HQF1_9MICO</name>
<keyword evidence="5" id="KW-0862">Zinc</keyword>
<dbReference type="InterPro" id="IPR036264">
    <property type="entry name" value="Bact_exopeptidase_dim_dom"/>
</dbReference>
<evidence type="ECO:0000256" key="3">
    <source>
        <dbReference type="ARBA" id="ARBA00022723"/>
    </source>
</evidence>
<dbReference type="SUPFAM" id="SSF55031">
    <property type="entry name" value="Bacterial exopeptidase dimerisation domain"/>
    <property type="match status" value="1"/>
</dbReference>
<organism evidence="7 8">
    <name type="scientific">Amnibacterium flavum</name>
    <dbReference type="NCBI Taxonomy" id="2173173"/>
    <lineage>
        <taxon>Bacteria</taxon>
        <taxon>Bacillati</taxon>
        <taxon>Actinomycetota</taxon>
        <taxon>Actinomycetes</taxon>
        <taxon>Micrococcales</taxon>
        <taxon>Microbacteriaceae</taxon>
        <taxon>Amnibacterium</taxon>
    </lineage>
</organism>
<dbReference type="OrthoDB" id="7055905at2"/>
<evidence type="ECO:0000256" key="5">
    <source>
        <dbReference type="ARBA" id="ARBA00022833"/>
    </source>
</evidence>
<dbReference type="PROSITE" id="PS00759">
    <property type="entry name" value="ARGE_DAPE_CPG2_2"/>
    <property type="match status" value="1"/>
</dbReference>
<comment type="caution">
    <text evidence="7">The sequence shown here is derived from an EMBL/GenBank/DDBJ whole genome shotgun (WGS) entry which is preliminary data.</text>
</comment>
<keyword evidence="8" id="KW-1185">Reference proteome</keyword>
<evidence type="ECO:0000313" key="8">
    <source>
        <dbReference type="Proteomes" id="UP000244893"/>
    </source>
</evidence>
<comment type="cofactor">
    <cofactor evidence="1">
        <name>Zn(2+)</name>
        <dbReference type="ChEBI" id="CHEBI:29105"/>
    </cofactor>
</comment>
<dbReference type="Gene3D" id="3.30.70.360">
    <property type="match status" value="1"/>
</dbReference>
<evidence type="ECO:0000313" key="7">
    <source>
        <dbReference type="EMBL" id="PVZ94571.1"/>
    </source>
</evidence>
<keyword evidence="4" id="KW-0378">Hydrolase</keyword>
<dbReference type="EMBL" id="QEOP01000002">
    <property type="protein sequence ID" value="PVZ94571.1"/>
    <property type="molecule type" value="Genomic_DNA"/>
</dbReference>
<reference evidence="7 8" key="1">
    <citation type="submission" date="2018-05" db="EMBL/GenBank/DDBJ databases">
        <title>Amnibacterium sp. M8JJ-5, whole genome shotgun sequence.</title>
        <authorList>
            <person name="Tuo L."/>
        </authorList>
    </citation>
    <scope>NUCLEOTIDE SEQUENCE [LARGE SCALE GENOMIC DNA]</scope>
    <source>
        <strain evidence="7 8">M8JJ-5</strain>
    </source>
</reference>
<dbReference type="Gene3D" id="3.40.630.10">
    <property type="entry name" value="Zn peptidases"/>
    <property type="match status" value="2"/>
</dbReference>
<dbReference type="InterPro" id="IPR050072">
    <property type="entry name" value="Peptidase_M20A"/>
</dbReference>
<proteinExistence type="inferred from homology"/>
<dbReference type="InterPro" id="IPR001261">
    <property type="entry name" value="ArgE/DapE_CS"/>
</dbReference>
<dbReference type="InterPro" id="IPR002933">
    <property type="entry name" value="Peptidase_M20"/>
</dbReference>
<evidence type="ECO:0000259" key="6">
    <source>
        <dbReference type="Pfam" id="PF07687"/>
    </source>
</evidence>
<dbReference type="Pfam" id="PF01546">
    <property type="entry name" value="Peptidase_M20"/>
    <property type="match status" value="1"/>
</dbReference>
<dbReference type="AlphaFoldDB" id="A0A2V1HQF1"/>
<dbReference type="GO" id="GO:0016787">
    <property type="term" value="F:hydrolase activity"/>
    <property type="evidence" value="ECO:0007669"/>
    <property type="project" value="UniProtKB-KW"/>
</dbReference>
<evidence type="ECO:0000256" key="4">
    <source>
        <dbReference type="ARBA" id="ARBA00022801"/>
    </source>
</evidence>
<feature type="domain" description="Peptidase M20 dimerisation" evidence="6">
    <location>
        <begin position="188"/>
        <end position="294"/>
    </location>
</feature>